<keyword evidence="2" id="KW-1133">Transmembrane helix</keyword>
<feature type="coiled-coil region" evidence="1">
    <location>
        <begin position="159"/>
        <end position="211"/>
    </location>
</feature>
<feature type="transmembrane region" description="Helical" evidence="2">
    <location>
        <begin position="285"/>
        <end position="307"/>
    </location>
</feature>
<feature type="transmembrane region" description="Helical" evidence="2">
    <location>
        <begin position="12"/>
        <end position="30"/>
    </location>
</feature>
<feature type="transmembrane region" description="Helical" evidence="2">
    <location>
        <begin position="408"/>
        <end position="431"/>
    </location>
</feature>
<dbReference type="AlphaFoldDB" id="A0A3B0YJK0"/>
<evidence type="ECO:0000256" key="2">
    <source>
        <dbReference type="SAM" id="Phobius"/>
    </source>
</evidence>
<feature type="transmembrane region" description="Helical" evidence="2">
    <location>
        <begin position="378"/>
        <end position="396"/>
    </location>
</feature>
<reference evidence="3" key="1">
    <citation type="submission" date="2018-06" db="EMBL/GenBank/DDBJ databases">
        <authorList>
            <person name="Zhirakovskaya E."/>
        </authorList>
    </citation>
    <scope>NUCLEOTIDE SEQUENCE</scope>
</reference>
<keyword evidence="2" id="KW-0472">Membrane</keyword>
<feature type="transmembrane region" description="Helical" evidence="2">
    <location>
        <begin position="244"/>
        <end position="265"/>
    </location>
</feature>
<feature type="transmembrane region" description="Helical" evidence="2">
    <location>
        <begin position="327"/>
        <end position="347"/>
    </location>
</feature>
<organism evidence="3">
    <name type="scientific">hydrothermal vent metagenome</name>
    <dbReference type="NCBI Taxonomy" id="652676"/>
    <lineage>
        <taxon>unclassified sequences</taxon>
        <taxon>metagenomes</taxon>
        <taxon>ecological metagenomes</taxon>
    </lineage>
</organism>
<protein>
    <submittedName>
        <fullName evidence="3">Uncharacterized protein</fullName>
    </submittedName>
</protein>
<name>A0A3B0YJK0_9ZZZZ</name>
<evidence type="ECO:0000256" key="1">
    <source>
        <dbReference type="SAM" id="Coils"/>
    </source>
</evidence>
<feature type="transmembrane region" description="Helical" evidence="2">
    <location>
        <begin position="437"/>
        <end position="457"/>
    </location>
</feature>
<dbReference type="EMBL" id="UOFL01000212">
    <property type="protein sequence ID" value="VAW81095.1"/>
    <property type="molecule type" value="Genomic_DNA"/>
</dbReference>
<keyword evidence="2" id="KW-0812">Transmembrane</keyword>
<accession>A0A3B0YJK0</accession>
<gene>
    <name evidence="3" type="ORF">MNBD_GAMMA12-3432</name>
</gene>
<sequence>MPEYLMIISGEPTLSLVIWFFVSIFILYLARIPAHMIIRSLFNALYSGFRMISRALLAMAYGVAARNRAVLIEAGREAAERRLEREFMRMDTALKRDLGNYPTLHRELQEKINLLETDYKEATEEQPPNIEGWEKAIQAVSKIPSKGSTMVADVLDNINDSFNDTHKDLVNEYQKVNKERHKILGRMIPTVRTIQKLMEQVDKNIREMSNRAREVGKYMDDFKEMLARSDKAESMLSSSALHQFVISGLVMGIAIGGAIVNFALIEGPMREMVSGDQYIYGIPMSNIAAFVIIMIEIAMGLFLMELLGVTRMFPGISSVDDKMRKRLMWTAFIILLTLALIEMSLGYSRHAISELKTTTDPTADKVALDGMLSLIPRLGQMVMGFILPFALVFIAIPMEAFVHALLIILRTLSVTLIKFLAFTVRLIALLFKHLGTIMVTVYDLVIIVPLWLESLILRRGVYETKPSKSKKKASATR</sequence>
<keyword evidence="1" id="KW-0175">Coiled coil</keyword>
<evidence type="ECO:0000313" key="3">
    <source>
        <dbReference type="EMBL" id="VAW81095.1"/>
    </source>
</evidence>
<proteinExistence type="predicted"/>